<sequence length="170" mass="18217">MTTTQPGPSHTPRPAASVTPPAATPAAPSVPSTLREALLPVPGHVLASECMDSALKHLETAGVEYLAIADPEEGPLGVVSCFDIKQLKRKYPDHWADMRCGNVIVASDRFLNADDSFDAAISLLMEEGLRPLLVLERNTVCGVLEPTSVLQWCAEHRPAALQELALQDLS</sequence>
<organism evidence="2 3">
    <name type="scientific">Nesterenkonia salmonea</name>
    <dbReference type="NCBI Taxonomy" id="1804987"/>
    <lineage>
        <taxon>Bacteria</taxon>
        <taxon>Bacillati</taxon>
        <taxon>Actinomycetota</taxon>
        <taxon>Actinomycetes</taxon>
        <taxon>Micrococcales</taxon>
        <taxon>Micrococcaceae</taxon>
        <taxon>Nesterenkonia</taxon>
    </lineage>
</organism>
<dbReference type="OrthoDB" id="4965190at2"/>
<dbReference type="EMBL" id="VAVZ01000032">
    <property type="protein sequence ID" value="TLP94728.1"/>
    <property type="molecule type" value="Genomic_DNA"/>
</dbReference>
<comment type="caution">
    <text evidence="2">The sequence shown here is derived from an EMBL/GenBank/DDBJ whole genome shotgun (WGS) entry which is preliminary data.</text>
</comment>
<name>A0A5R9B8V8_9MICC</name>
<gene>
    <name evidence="2" type="ORF">FEF26_11430</name>
</gene>
<dbReference type="RefSeq" id="WP_138253665.1">
    <property type="nucleotide sequence ID" value="NZ_VAVZ01000032.1"/>
</dbReference>
<dbReference type="Proteomes" id="UP000310458">
    <property type="component" value="Unassembled WGS sequence"/>
</dbReference>
<dbReference type="Gene3D" id="3.10.580.10">
    <property type="entry name" value="CBS-domain"/>
    <property type="match status" value="1"/>
</dbReference>
<dbReference type="AlphaFoldDB" id="A0A5R9B8V8"/>
<feature type="compositionally biased region" description="Low complexity" evidence="1">
    <location>
        <begin position="14"/>
        <end position="30"/>
    </location>
</feature>
<evidence type="ECO:0000313" key="3">
    <source>
        <dbReference type="Proteomes" id="UP000310458"/>
    </source>
</evidence>
<dbReference type="SUPFAM" id="SSF54631">
    <property type="entry name" value="CBS-domain pair"/>
    <property type="match status" value="1"/>
</dbReference>
<reference evidence="2 3" key="1">
    <citation type="submission" date="2019-05" db="EMBL/GenBank/DDBJ databases">
        <title>Nesterenkonia sp. GY074 isolated from the Southern Atlantic Ocean.</title>
        <authorList>
            <person name="Zhang G."/>
        </authorList>
    </citation>
    <scope>NUCLEOTIDE SEQUENCE [LARGE SCALE GENOMIC DNA]</scope>
    <source>
        <strain evidence="2 3">GY074</strain>
    </source>
</reference>
<keyword evidence="3" id="KW-1185">Reference proteome</keyword>
<accession>A0A5R9B8V8</accession>
<feature type="region of interest" description="Disordered" evidence="1">
    <location>
        <begin position="1"/>
        <end position="30"/>
    </location>
</feature>
<evidence type="ECO:0000256" key="1">
    <source>
        <dbReference type="SAM" id="MobiDB-lite"/>
    </source>
</evidence>
<dbReference type="InterPro" id="IPR046342">
    <property type="entry name" value="CBS_dom_sf"/>
</dbReference>
<proteinExistence type="predicted"/>
<protein>
    <submittedName>
        <fullName evidence="2">CBS domain-containing protein</fullName>
    </submittedName>
</protein>
<evidence type="ECO:0000313" key="2">
    <source>
        <dbReference type="EMBL" id="TLP94728.1"/>
    </source>
</evidence>